<dbReference type="Proteomes" id="UP001638806">
    <property type="component" value="Unassembled WGS sequence"/>
</dbReference>
<comment type="caution">
    <text evidence="1">The sequence shown here is derived from an EMBL/GenBank/DDBJ whole genome shotgun (WGS) entry which is preliminary data.</text>
</comment>
<keyword evidence="2" id="KW-1185">Reference proteome</keyword>
<reference evidence="1" key="1">
    <citation type="submission" date="2024-12" db="EMBL/GenBank/DDBJ databases">
        <title>Comparative genomics and development of molecular markers within Purpureocillium lilacinum and among Purpureocillium species.</title>
        <authorList>
            <person name="Yeh Z.-Y."/>
            <person name="Ni N.-T."/>
            <person name="Lo P.-H."/>
            <person name="Mushyakhwo K."/>
            <person name="Lin C.-F."/>
            <person name="Nai Y.-S."/>
        </authorList>
    </citation>
    <scope>NUCLEOTIDE SEQUENCE</scope>
    <source>
        <strain evidence="1">NCHU-NPUST-175</strain>
    </source>
</reference>
<gene>
    <name evidence="1" type="ORF">ACCO45_001546</name>
</gene>
<name>A0ACC4E8G7_PURLI</name>
<organism evidence="1 2">
    <name type="scientific">Purpureocillium lilacinum</name>
    <name type="common">Paecilomyces lilacinus</name>
    <dbReference type="NCBI Taxonomy" id="33203"/>
    <lineage>
        <taxon>Eukaryota</taxon>
        <taxon>Fungi</taxon>
        <taxon>Dikarya</taxon>
        <taxon>Ascomycota</taxon>
        <taxon>Pezizomycotina</taxon>
        <taxon>Sordariomycetes</taxon>
        <taxon>Hypocreomycetidae</taxon>
        <taxon>Hypocreales</taxon>
        <taxon>Ophiocordycipitaceae</taxon>
        <taxon>Purpureocillium</taxon>
    </lineage>
</organism>
<sequence length="78" mass="8827">MPSRLATSGCLVVCRVYPKRLEESLQRRDLGRVIEQLGPRLFLDHGIVPVRMACLNLAPDVDYLCVLARRYRSALESA</sequence>
<evidence type="ECO:0000313" key="1">
    <source>
        <dbReference type="EMBL" id="KAL3964542.1"/>
    </source>
</evidence>
<evidence type="ECO:0000313" key="2">
    <source>
        <dbReference type="Proteomes" id="UP001638806"/>
    </source>
</evidence>
<dbReference type="EMBL" id="JBGNUJ010000002">
    <property type="protein sequence ID" value="KAL3964542.1"/>
    <property type="molecule type" value="Genomic_DNA"/>
</dbReference>
<protein>
    <submittedName>
        <fullName evidence="1">Uncharacterized protein</fullName>
    </submittedName>
</protein>
<proteinExistence type="predicted"/>
<accession>A0ACC4E8G7</accession>